<dbReference type="Gene3D" id="3.40.50.300">
    <property type="entry name" value="P-loop containing nucleotide triphosphate hydrolases"/>
    <property type="match status" value="1"/>
</dbReference>
<evidence type="ECO:0000313" key="3">
    <source>
        <dbReference type="EMBL" id="MBP2414262.1"/>
    </source>
</evidence>
<evidence type="ECO:0000259" key="1">
    <source>
        <dbReference type="Pfam" id="PF13175"/>
    </source>
</evidence>
<dbReference type="InterPro" id="IPR041685">
    <property type="entry name" value="AAA_GajA/Old/RecF-like"/>
</dbReference>
<reference evidence="3 4" key="1">
    <citation type="submission" date="2021-03" db="EMBL/GenBank/DDBJ databases">
        <title>Sequencing the genomes of 1000 actinobacteria strains.</title>
        <authorList>
            <person name="Klenk H.-P."/>
        </authorList>
    </citation>
    <scope>NUCLEOTIDE SEQUENCE [LARGE SCALE GENOMIC DNA]</scope>
    <source>
        <strain evidence="3 4">DSM 16005</strain>
    </source>
</reference>
<dbReference type="SUPFAM" id="SSF52540">
    <property type="entry name" value="P-loop containing nucleoside triphosphate hydrolases"/>
    <property type="match status" value="1"/>
</dbReference>
<evidence type="ECO:0000259" key="2">
    <source>
        <dbReference type="Pfam" id="PF20469"/>
    </source>
</evidence>
<dbReference type="PANTHER" id="PTHR43581">
    <property type="entry name" value="ATP/GTP PHOSPHATASE"/>
    <property type="match status" value="1"/>
</dbReference>
<proteinExistence type="predicted"/>
<dbReference type="InterPro" id="IPR051396">
    <property type="entry name" value="Bact_Antivir_Def_Nuclease"/>
</dbReference>
<dbReference type="CDD" id="cd01026">
    <property type="entry name" value="TOPRIM_OLD"/>
    <property type="match status" value="1"/>
</dbReference>
<keyword evidence="4" id="KW-1185">Reference proteome</keyword>
<evidence type="ECO:0000313" key="4">
    <source>
        <dbReference type="Proteomes" id="UP000711614"/>
    </source>
</evidence>
<accession>A0ABS4YZN6</accession>
<name>A0ABS4YZN6_9MICC</name>
<dbReference type="EMBL" id="JAGIOI010000001">
    <property type="protein sequence ID" value="MBP2414262.1"/>
    <property type="molecule type" value="Genomic_DNA"/>
</dbReference>
<gene>
    <name evidence="3" type="ORF">JOF48_003061</name>
</gene>
<dbReference type="Pfam" id="PF13175">
    <property type="entry name" value="AAA_15"/>
    <property type="match status" value="2"/>
</dbReference>
<organism evidence="3 4">
    <name type="scientific">Arthrobacter stackebrandtii</name>
    <dbReference type="NCBI Taxonomy" id="272161"/>
    <lineage>
        <taxon>Bacteria</taxon>
        <taxon>Bacillati</taxon>
        <taxon>Actinomycetota</taxon>
        <taxon>Actinomycetes</taxon>
        <taxon>Micrococcales</taxon>
        <taxon>Micrococcaceae</taxon>
        <taxon>Arthrobacter</taxon>
    </lineage>
</organism>
<dbReference type="Pfam" id="PF20469">
    <property type="entry name" value="OLD-like_TOPRIM"/>
    <property type="match status" value="1"/>
</dbReference>
<feature type="domain" description="OLD protein-like TOPRIM" evidence="2">
    <location>
        <begin position="450"/>
        <end position="517"/>
    </location>
</feature>
<keyword evidence="3" id="KW-0547">Nucleotide-binding</keyword>
<feature type="domain" description="Endonuclease GajA/Old nuclease/RecF-like AAA" evidence="1">
    <location>
        <begin position="1"/>
        <end position="51"/>
    </location>
</feature>
<dbReference type="InterPro" id="IPR034139">
    <property type="entry name" value="TOPRIM_OLD"/>
</dbReference>
<feature type="domain" description="Endonuclease GajA/Old nuclease/RecF-like AAA" evidence="1">
    <location>
        <begin position="161"/>
        <end position="405"/>
    </location>
</feature>
<dbReference type="GO" id="GO:0005524">
    <property type="term" value="F:ATP binding"/>
    <property type="evidence" value="ECO:0007669"/>
    <property type="project" value="UniProtKB-KW"/>
</dbReference>
<sequence>MKVTYVRVENFRAHVSTEVPLTQLGCLIGENNAGKSSILHAVQFALEDRKIEASDFKEKSLPVTVTLHLTGITDTDLQRVGETHRAKVAGIITDGTLKIVRTQEPNGRPESKYLKLVPIDSGWDIEVLNEATKGTTGVGLRNAAIELKPELEPLLSSKPSKADVVNAWQKLISDVPNDKCEEQPAPFPTGIAAAVKPLFPSVIYIEAVKDASVEAKSTGTSAFAKLLGMLFDEVQGQFDDIDKEFKKVHQKLSRQLDEHGDPSDKRLPAVKRIESIIEDYVTLSFPGVKIRMDIPAPTLPMLLASADLLVDDGHVGSVATKGDGLKRTVLFALLRAYTNMKDTGLSEVPESGETEERPKSKRSYLLLFEEPELYLHPRAQRQLMNALMSFSQDHQVLVTTHSPGFFQPGTKGFTRLYKTAQGVTAQPVDLEMSLRDEYQVVRHENNEAAFFAQRVVLVEGDSDTFVYPHLAKLLSDKWDDVERNIMFVKIEGKGNITRYRRFFGYFDIPIHVITDLDALSNGFSQLTSTQMIKDAHAKLMELVSECITGPSEPNGKKSKAIAKSRSARELWIVAQQHLSTWRDDKTESSAQGIEEVLTELFETGHGDAKLELLKNPPSDAIKEAIDEVVSSLACEGTYVLRRGDLEAYCGTSASSDKVSTAIRFCADTTSLDLFTNVHGDDAENVTKELRGIFSNIYQDSVPATT</sequence>
<comment type="caution">
    <text evidence="3">The sequence shown here is derived from an EMBL/GenBank/DDBJ whole genome shotgun (WGS) entry which is preliminary data.</text>
</comment>
<dbReference type="RefSeq" id="WP_209682002.1">
    <property type="nucleotide sequence ID" value="NZ_JAGIOI010000001.1"/>
</dbReference>
<dbReference type="PANTHER" id="PTHR43581:SF4">
    <property type="entry name" value="ATP_GTP PHOSPHATASE"/>
    <property type="match status" value="1"/>
</dbReference>
<keyword evidence="3" id="KW-0067">ATP-binding</keyword>
<dbReference type="Proteomes" id="UP000711614">
    <property type="component" value="Unassembled WGS sequence"/>
</dbReference>
<dbReference type="InterPro" id="IPR027417">
    <property type="entry name" value="P-loop_NTPase"/>
</dbReference>
<protein>
    <submittedName>
        <fullName evidence="3">Energy-coupling factor transporter ATP-binding protein EcfA2</fullName>
    </submittedName>
</protein>